<dbReference type="Proteomes" id="UP001160625">
    <property type="component" value="Unassembled WGS sequence"/>
</dbReference>
<name>A0ABT6N5T1_9SPHN</name>
<gene>
    <name evidence="1" type="ORF">QGN17_17135</name>
</gene>
<protein>
    <submittedName>
        <fullName evidence="1">Uncharacterized protein</fullName>
    </submittedName>
</protein>
<dbReference type="RefSeq" id="WP_281045826.1">
    <property type="nucleotide sequence ID" value="NZ_JARYGZ010000003.1"/>
</dbReference>
<organism evidence="1 2">
    <name type="scientific">Sphingomonas oryzagri</name>
    <dbReference type="NCBI Taxonomy" id="3042314"/>
    <lineage>
        <taxon>Bacteria</taxon>
        <taxon>Pseudomonadati</taxon>
        <taxon>Pseudomonadota</taxon>
        <taxon>Alphaproteobacteria</taxon>
        <taxon>Sphingomonadales</taxon>
        <taxon>Sphingomonadaceae</taxon>
        <taxon>Sphingomonas</taxon>
    </lineage>
</organism>
<reference evidence="1" key="1">
    <citation type="submission" date="2023-04" db="EMBL/GenBank/DDBJ databases">
        <title>Sphingomonas sp. MAHUQ-71 isolated from rice field.</title>
        <authorList>
            <person name="Huq M.A."/>
        </authorList>
    </citation>
    <scope>NUCLEOTIDE SEQUENCE</scope>
    <source>
        <strain evidence="1">MAHUQ-71</strain>
    </source>
</reference>
<keyword evidence="2" id="KW-1185">Reference proteome</keyword>
<proteinExistence type="predicted"/>
<evidence type="ECO:0000313" key="2">
    <source>
        <dbReference type="Proteomes" id="UP001160625"/>
    </source>
</evidence>
<sequence>MISTPDDQAFARGWQAAWSMFEAGVVIEKPHHSQVHMIWCEGGPAPRHLHRSWKSARDEAERLAKANPSKRFHILSSAQIYSLPVVERSHG</sequence>
<dbReference type="EMBL" id="JARYGZ010000003">
    <property type="protein sequence ID" value="MDH7640461.1"/>
    <property type="molecule type" value="Genomic_DNA"/>
</dbReference>
<comment type="caution">
    <text evidence="1">The sequence shown here is derived from an EMBL/GenBank/DDBJ whole genome shotgun (WGS) entry which is preliminary data.</text>
</comment>
<accession>A0ABT6N5T1</accession>
<evidence type="ECO:0000313" key="1">
    <source>
        <dbReference type="EMBL" id="MDH7640461.1"/>
    </source>
</evidence>